<organism evidence="11 12">
    <name type="scientific">Mycetocola lacteus</name>
    <dbReference type="NCBI Taxonomy" id="76637"/>
    <lineage>
        <taxon>Bacteria</taxon>
        <taxon>Bacillati</taxon>
        <taxon>Actinomycetota</taxon>
        <taxon>Actinomycetes</taxon>
        <taxon>Micrococcales</taxon>
        <taxon>Microbacteriaceae</taxon>
        <taxon>Mycetocola</taxon>
    </lineage>
</organism>
<protein>
    <recommendedName>
        <fullName evidence="3 10">Gluconokinase</fullName>
        <ecNumber evidence="3 10">2.7.1.12</ecNumber>
    </recommendedName>
</protein>
<dbReference type="GO" id="GO:0046316">
    <property type="term" value="F:gluconokinase activity"/>
    <property type="evidence" value="ECO:0007669"/>
    <property type="project" value="UniProtKB-EC"/>
</dbReference>
<dbReference type="Gene3D" id="3.40.50.300">
    <property type="entry name" value="P-loop containing nucleotide triphosphate hydrolases"/>
    <property type="match status" value="1"/>
</dbReference>
<keyword evidence="12" id="KW-1185">Reference proteome</keyword>
<comment type="caution">
    <text evidence="11">The sequence shown here is derived from an EMBL/GenBank/DDBJ whole genome shotgun (WGS) entry which is preliminary data.</text>
</comment>
<dbReference type="AlphaFoldDB" id="A0A3L7AHB4"/>
<keyword evidence="6 10" id="KW-0418">Kinase</keyword>
<keyword evidence="4 10" id="KW-0808">Transferase</keyword>
<evidence type="ECO:0000256" key="10">
    <source>
        <dbReference type="RuleBase" id="RU363066"/>
    </source>
</evidence>
<evidence type="ECO:0000256" key="7">
    <source>
        <dbReference type="ARBA" id="ARBA00022840"/>
    </source>
</evidence>
<dbReference type="GO" id="GO:0005524">
    <property type="term" value="F:ATP binding"/>
    <property type="evidence" value="ECO:0007669"/>
    <property type="project" value="UniProtKB-KW"/>
</dbReference>
<dbReference type="GO" id="GO:0019521">
    <property type="term" value="P:D-gluconate metabolic process"/>
    <property type="evidence" value="ECO:0007669"/>
    <property type="project" value="UniProtKB-KW"/>
</dbReference>
<dbReference type="PANTHER" id="PTHR43442">
    <property type="entry name" value="GLUCONOKINASE-RELATED"/>
    <property type="match status" value="1"/>
</dbReference>
<dbReference type="GO" id="GO:0005737">
    <property type="term" value="C:cytoplasm"/>
    <property type="evidence" value="ECO:0007669"/>
    <property type="project" value="TreeGrafter"/>
</dbReference>
<reference evidence="11 12" key="1">
    <citation type="submission" date="2018-10" db="EMBL/GenBank/DDBJ databases">
        <authorList>
            <person name="Li J."/>
        </authorList>
    </citation>
    <scope>NUCLEOTIDE SEQUENCE [LARGE SCALE GENOMIC DNA]</scope>
    <source>
        <strain evidence="11 12">JCM 11654</strain>
    </source>
</reference>
<dbReference type="EC" id="2.7.1.12" evidence="3 10"/>
<evidence type="ECO:0000256" key="9">
    <source>
        <dbReference type="ARBA" id="ARBA00048090"/>
    </source>
</evidence>
<dbReference type="CDD" id="cd02021">
    <property type="entry name" value="GntK"/>
    <property type="match status" value="1"/>
</dbReference>
<evidence type="ECO:0000256" key="3">
    <source>
        <dbReference type="ARBA" id="ARBA00012054"/>
    </source>
</evidence>
<evidence type="ECO:0000256" key="4">
    <source>
        <dbReference type="ARBA" id="ARBA00022679"/>
    </source>
</evidence>
<comment type="similarity">
    <text evidence="2 10">Belongs to the gluconokinase GntK/GntV family.</text>
</comment>
<dbReference type="EMBL" id="RCUY01000015">
    <property type="protein sequence ID" value="RLP79434.1"/>
    <property type="molecule type" value="Genomic_DNA"/>
</dbReference>
<evidence type="ECO:0000256" key="6">
    <source>
        <dbReference type="ARBA" id="ARBA00022777"/>
    </source>
</evidence>
<dbReference type="InterPro" id="IPR027417">
    <property type="entry name" value="P-loop_NTPase"/>
</dbReference>
<keyword evidence="8" id="KW-0311">Gluconate utilization</keyword>
<dbReference type="Proteomes" id="UP000269438">
    <property type="component" value="Unassembled WGS sequence"/>
</dbReference>
<accession>A0A3L7AHB4</accession>
<dbReference type="PANTHER" id="PTHR43442:SF3">
    <property type="entry name" value="GLUCONOKINASE-RELATED"/>
    <property type="match status" value="1"/>
</dbReference>
<dbReference type="SUPFAM" id="SSF52540">
    <property type="entry name" value="P-loop containing nucleoside triphosphate hydrolases"/>
    <property type="match status" value="1"/>
</dbReference>
<dbReference type="Pfam" id="PF13671">
    <property type="entry name" value="AAA_33"/>
    <property type="match status" value="1"/>
</dbReference>
<gene>
    <name evidence="11" type="ORF">D9V34_15770</name>
</gene>
<evidence type="ECO:0000256" key="2">
    <source>
        <dbReference type="ARBA" id="ARBA00008420"/>
    </source>
</evidence>
<dbReference type="FunFam" id="3.40.50.300:FF:000522">
    <property type="entry name" value="Gluconokinase"/>
    <property type="match status" value="1"/>
</dbReference>
<evidence type="ECO:0000313" key="11">
    <source>
        <dbReference type="EMBL" id="RLP79434.1"/>
    </source>
</evidence>
<dbReference type="InterPro" id="IPR006001">
    <property type="entry name" value="Therm_gnt_kin"/>
</dbReference>
<comment type="pathway">
    <text evidence="1">Carbohydrate acid metabolism.</text>
</comment>
<evidence type="ECO:0000313" key="12">
    <source>
        <dbReference type="Proteomes" id="UP000269438"/>
    </source>
</evidence>
<dbReference type="NCBIfam" id="TIGR01313">
    <property type="entry name" value="therm_gnt_kin"/>
    <property type="match status" value="1"/>
</dbReference>
<keyword evidence="5 10" id="KW-0547">Nucleotide-binding</keyword>
<sequence>MGVSGSGKSTIGIALAESLGLPFVDGDDLHPVHNKEKMAAGQPLNDEDRAPWLEIIAERIRDDLASGTPIVVACSALKRRYRDQLVRLAPSTVLIHLVGDRALIAARQAGRNHEYMPNSLLDSQFAALEPLEADEHAFEVSLDQTPEQILAEIHTRLSALTGDPISAATHTEESA</sequence>
<evidence type="ECO:0000256" key="5">
    <source>
        <dbReference type="ARBA" id="ARBA00022741"/>
    </source>
</evidence>
<evidence type="ECO:0000256" key="8">
    <source>
        <dbReference type="ARBA" id="ARBA00023064"/>
    </source>
</evidence>
<dbReference type="OrthoDB" id="9795716at2"/>
<comment type="catalytic activity">
    <reaction evidence="9 10">
        <text>D-gluconate + ATP = 6-phospho-D-gluconate + ADP + H(+)</text>
        <dbReference type="Rhea" id="RHEA:19433"/>
        <dbReference type="ChEBI" id="CHEBI:15378"/>
        <dbReference type="ChEBI" id="CHEBI:18391"/>
        <dbReference type="ChEBI" id="CHEBI:30616"/>
        <dbReference type="ChEBI" id="CHEBI:58759"/>
        <dbReference type="ChEBI" id="CHEBI:456216"/>
        <dbReference type="EC" id="2.7.1.12"/>
    </reaction>
</comment>
<keyword evidence="7 10" id="KW-0067">ATP-binding</keyword>
<evidence type="ECO:0000256" key="1">
    <source>
        <dbReference type="ARBA" id="ARBA00004761"/>
    </source>
</evidence>
<name>A0A3L7AHB4_9MICO</name>
<proteinExistence type="inferred from homology"/>